<dbReference type="PROSITE" id="PS50887">
    <property type="entry name" value="GGDEF"/>
    <property type="match status" value="1"/>
</dbReference>
<evidence type="ECO:0000259" key="1">
    <source>
        <dbReference type="PROSITE" id="PS50887"/>
    </source>
</evidence>
<dbReference type="EMBL" id="FOIM01000010">
    <property type="protein sequence ID" value="SET63482.1"/>
    <property type="molecule type" value="Genomic_DNA"/>
</dbReference>
<gene>
    <name evidence="2" type="ORF">SAMN05216313_11021</name>
</gene>
<dbReference type="CDD" id="cd01949">
    <property type="entry name" value="GGDEF"/>
    <property type="match status" value="1"/>
</dbReference>
<dbReference type="SMART" id="SM00267">
    <property type="entry name" value="GGDEF"/>
    <property type="match status" value="1"/>
</dbReference>
<dbReference type="InterPro" id="IPR050469">
    <property type="entry name" value="Diguanylate_Cyclase"/>
</dbReference>
<dbReference type="AlphaFoldDB" id="A0A1I0FYW6"/>
<dbReference type="PANTHER" id="PTHR45138">
    <property type="entry name" value="REGULATORY COMPONENTS OF SENSORY TRANSDUCTION SYSTEM"/>
    <property type="match status" value="1"/>
</dbReference>
<feature type="domain" description="GGDEF" evidence="1">
    <location>
        <begin position="45"/>
        <end position="177"/>
    </location>
</feature>
<dbReference type="Pfam" id="PF00990">
    <property type="entry name" value="GGDEF"/>
    <property type="match status" value="1"/>
</dbReference>
<proteinExistence type="predicted"/>
<dbReference type="SUPFAM" id="SSF55073">
    <property type="entry name" value="Nucleotide cyclase"/>
    <property type="match status" value="1"/>
</dbReference>
<name>A0A1I0FYW6_9FIRM</name>
<sequence length="327" mass="37317">MITTIQRLKEENERLNHRAGHDWLTGLYDREAAEEKINRLIQERGCGVMILLDVDRFRRINSRYGHIVGDHVLSSIAAVLDSMVFRHDVVGRVDDDEFVVFMPVNQDEKFLQQRCRQIRERLKTMGLPGGAEISISLSTGGAICGQDDTYRSLFARAYGELDKDKVSAREQTSDSDARKGNFMVDLKQVRGELAEQSLIPGAYCQDYETFKHIYRFVERRLRRAEISSYILLITLTDGNGDFPPLTRREEQMAVLKDEIQISLRSGDVFTQYSSCQYLVMISDASAENVEMIADRICTAFYKAIGGECQGVLLHHCYPMWPAGEKEP</sequence>
<dbReference type="PANTHER" id="PTHR45138:SF9">
    <property type="entry name" value="DIGUANYLATE CYCLASE DGCM-RELATED"/>
    <property type="match status" value="1"/>
</dbReference>
<organism evidence="2 3">
    <name type="scientific">Enterocloster lavalensis</name>
    <dbReference type="NCBI Taxonomy" id="460384"/>
    <lineage>
        <taxon>Bacteria</taxon>
        <taxon>Bacillati</taxon>
        <taxon>Bacillota</taxon>
        <taxon>Clostridia</taxon>
        <taxon>Lachnospirales</taxon>
        <taxon>Lachnospiraceae</taxon>
        <taxon>Enterocloster</taxon>
    </lineage>
</organism>
<dbReference type="InterPro" id="IPR043128">
    <property type="entry name" value="Rev_trsase/Diguanyl_cyclase"/>
</dbReference>
<protein>
    <submittedName>
        <fullName evidence="2">Diguanylate cyclase (GGDEF) domain-containing protein</fullName>
    </submittedName>
</protein>
<dbReference type="RefSeq" id="WP_092363365.1">
    <property type="nucleotide sequence ID" value="NZ_CABJCG010000003.1"/>
</dbReference>
<reference evidence="3" key="1">
    <citation type="submission" date="2016-10" db="EMBL/GenBank/DDBJ databases">
        <authorList>
            <person name="Varghese N."/>
            <person name="Submissions S."/>
        </authorList>
    </citation>
    <scope>NUCLEOTIDE SEQUENCE [LARGE SCALE GENOMIC DNA]</scope>
    <source>
        <strain evidence="3">NLAE-zl-G277</strain>
    </source>
</reference>
<keyword evidence="3" id="KW-1185">Reference proteome</keyword>
<dbReference type="NCBIfam" id="TIGR00254">
    <property type="entry name" value="GGDEF"/>
    <property type="match status" value="1"/>
</dbReference>
<dbReference type="GeneID" id="93279831"/>
<evidence type="ECO:0000313" key="2">
    <source>
        <dbReference type="EMBL" id="SET63482.1"/>
    </source>
</evidence>
<dbReference type="Proteomes" id="UP000198508">
    <property type="component" value="Unassembled WGS sequence"/>
</dbReference>
<evidence type="ECO:0000313" key="3">
    <source>
        <dbReference type="Proteomes" id="UP000198508"/>
    </source>
</evidence>
<dbReference type="GO" id="GO:0052621">
    <property type="term" value="F:diguanylate cyclase activity"/>
    <property type="evidence" value="ECO:0007669"/>
    <property type="project" value="TreeGrafter"/>
</dbReference>
<dbReference type="InterPro" id="IPR029787">
    <property type="entry name" value="Nucleotide_cyclase"/>
</dbReference>
<dbReference type="InterPro" id="IPR000160">
    <property type="entry name" value="GGDEF_dom"/>
</dbReference>
<dbReference type="Gene3D" id="3.30.70.270">
    <property type="match status" value="1"/>
</dbReference>
<accession>A0A1I0FYW6</accession>
<dbReference type="STRING" id="460384.SAMN05216313_11021"/>